<keyword evidence="5 11" id="KW-0479">Metal-binding</keyword>
<comment type="cofactor">
    <cofactor evidence="2 11">
        <name>Mg(2+)</name>
        <dbReference type="ChEBI" id="CHEBI:18420"/>
    </cofactor>
</comment>
<keyword evidence="4 11" id="KW-0808">Transferase</keyword>
<keyword evidence="7 11" id="KW-0418">Kinase</keyword>
<dbReference type="GO" id="GO:0004417">
    <property type="term" value="F:hydroxyethylthiazole kinase activity"/>
    <property type="evidence" value="ECO:0007669"/>
    <property type="project" value="UniProtKB-UniRule"/>
</dbReference>
<comment type="function">
    <text evidence="11">Catalyzes the phosphorylation of the hydroxyl group of 4-methyl-5-beta-hydroxyethylthiazole (THZ).</text>
</comment>
<dbReference type="Gene3D" id="3.40.1190.20">
    <property type="match status" value="1"/>
</dbReference>
<keyword evidence="6 11" id="KW-0547">Nucleotide-binding</keyword>
<evidence type="ECO:0000256" key="8">
    <source>
        <dbReference type="ARBA" id="ARBA00022840"/>
    </source>
</evidence>
<evidence type="ECO:0000256" key="1">
    <source>
        <dbReference type="ARBA" id="ARBA00001771"/>
    </source>
</evidence>
<dbReference type="PIRSF" id="PIRSF000513">
    <property type="entry name" value="Thz_kinase"/>
    <property type="match status" value="1"/>
</dbReference>
<evidence type="ECO:0000256" key="2">
    <source>
        <dbReference type="ARBA" id="ARBA00001946"/>
    </source>
</evidence>
<dbReference type="GO" id="GO:0009228">
    <property type="term" value="P:thiamine biosynthetic process"/>
    <property type="evidence" value="ECO:0007669"/>
    <property type="project" value="UniProtKB-KW"/>
</dbReference>
<keyword evidence="10 11" id="KW-0784">Thiamine biosynthesis</keyword>
<dbReference type="EC" id="2.7.1.50" evidence="11"/>
<evidence type="ECO:0000256" key="7">
    <source>
        <dbReference type="ARBA" id="ARBA00022777"/>
    </source>
</evidence>
<dbReference type="Pfam" id="PF02110">
    <property type="entry name" value="HK"/>
    <property type="match status" value="1"/>
</dbReference>
<dbReference type="GO" id="GO:0009229">
    <property type="term" value="P:thiamine diphosphate biosynthetic process"/>
    <property type="evidence" value="ECO:0007669"/>
    <property type="project" value="UniProtKB-UniRule"/>
</dbReference>
<dbReference type="AlphaFoldDB" id="A0A9D1XE35"/>
<dbReference type="InterPro" id="IPR000417">
    <property type="entry name" value="Hyethyz_kinase"/>
</dbReference>
<dbReference type="HAMAP" id="MF_00228">
    <property type="entry name" value="Thz_kinase"/>
    <property type="match status" value="1"/>
</dbReference>
<proteinExistence type="inferred from homology"/>
<feature type="binding site" evidence="11">
    <location>
        <position position="140"/>
    </location>
    <ligand>
        <name>ATP</name>
        <dbReference type="ChEBI" id="CHEBI:30616"/>
    </ligand>
</feature>
<reference evidence="12" key="1">
    <citation type="journal article" date="2021" name="PeerJ">
        <title>Extensive microbial diversity within the chicken gut microbiome revealed by metagenomics and culture.</title>
        <authorList>
            <person name="Gilroy R."/>
            <person name="Ravi A."/>
            <person name="Getino M."/>
            <person name="Pursley I."/>
            <person name="Horton D.L."/>
            <person name="Alikhan N.F."/>
            <person name="Baker D."/>
            <person name="Gharbi K."/>
            <person name="Hall N."/>
            <person name="Watson M."/>
            <person name="Adriaenssens E.M."/>
            <person name="Foster-Nyarko E."/>
            <person name="Jarju S."/>
            <person name="Secka A."/>
            <person name="Antonio M."/>
            <person name="Oren A."/>
            <person name="Chaudhuri R.R."/>
            <person name="La Ragione R."/>
            <person name="Hildebrand F."/>
            <person name="Pallen M.J."/>
        </authorList>
    </citation>
    <scope>NUCLEOTIDE SEQUENCE</scope>
    <source>
        <strain evidence="12">CHK183-1962</strain>
    </source>
</reference>
<gene>
    <name evidence="11 12" type="primary">thiM</name>
    <name evidence="12" type="ORF">H9734_09560</name>
</gene>
<keyword evidence="9 11" id="KW-0460">Magnesium</keyword>
<dbReference type="NCBIfam" id="NF006830">
    <property type="entry name" value="PRK09355.1"/>
    <property type="match status" value="1"/>
</dbReference>
<accession>A0A9D1XE35</accession>
<reference evidence="12" key="2">
    <citation type="submission" date="2021-04" db="EMBL/GenBank/DDBJ databases">
        <authorList>
            <person name="Gilroy R."/>
        </authorList>
    </citation>
    <scope>NUCLEOTIDE SEQUENCE</scope>
    <source>
        <strain evidence="12">CHK183-1962</strain>
    </source>
</reference>
<name>A0A9D1XE35_9FIRM</name>
<evidence type="ECO:0000256" key="6">
    <source>
        <dbReference type="ARBA" id="ARBA00022741"/>
    </source>
</evidence>
<comment type="pathway">
    <text evidence="3 11">Cofactor biosynthesis; thiamine diphosphate biosynthesis; 4-methyl-5-(2-phosphoethyl)-thiazole from 5-(2-hydroxyethyl)-4-methylthiazole: step 1/1.</text>
</comment>
<evidence type="ECO:0000256" key="4">
    <source>
        <dbReference type="ARBA" id="ARBA00022679"/>
    </source>
</evidence>
<organism evidence="12 13">
    <name type="scientific">Candidatus Fusicatenibacter merdavium</name>
    <dbReference type="NCBI Taxonomy" id="2838600"/>
    <lineage>
        <taxon>Bacteria</taxon>
        <taxon>Bacillati</taxon>
        <taxon>Bacillota</taxon>
        <taxon>Clostridia</taxon>
        <taxon>Lachnospirales</taxon>
        <taxon>Lachnospiraceae</taxon>
        <taxon>Fusicatenibacter</taxon>
    </lineage>
</organism>
<dbReference type="Proteomes" id="UP000886890">
    <property type="component" value="Unassembled WGS sequence"/>
</dbReference>
<evidence type="ECO:0000256" key="10">
    <source>
        <dbReference type="ARBA" id="ARBA00022977"/>
    </source>
</evidence>
<sequence>MDKKNDITEEIVWKQMKKIMEAVPQKAPLIHCITNPISIHDCANVILASGARPIMAEHPEEVREITASAAALGLNLGNITDARRTSILLSGEEAARRGIPVILDLVGIGCSGLRRSIVQEFLAMRETCTEDGNRSPLILKGNLSEIRALAGMAQGETVNVSGVDASPQDVVNDGTRDAVAEEIRGLAERYGAVVTATGKTDVISDGVQTYLAENGSGRMASITGTGCMVTALTAAYLSERMLLPAALLGAVMFGICGERAAGDWKGSGTYQIRLMDELSICRWETIEKCRKVRRWLH</sequence>
<comment type="similarity">
    <text evidence="11">Belongs to the Thz kinase family.</text>
</comment>
<dbReference type="EMBL" id="DXEK01000158">
    <property type="protein sequence ID" value="HIX77823.1"/>
    <property type="molecule type" value="Genomic_DNA"/>
</dbReference>
<evidence type="ECO:0000256" key="5">
    <source>
        <dbReference type="ARBA" id="ARBA00022723"/>
    </source>
</evidence>
<evidence type="ECO:0000313" key="12">
    <source>
        <dbReference type="EMBL" id="HIX77823.1"/>
    </source>
</evidence>
<feature type="binding site" evidence="11">
    <location>
        <position position="55"/>
    </location>
    <ligand>
        <name>substrate</name>
    </ligand>
</feature>
<keyword evidence="8 11" id="KW-0067">ATP-binding</keyword>
<feature type="binding site" evidence="11">
    <location>
        <position position="197"/>
    </location>
    <ligand>
        <name>ATP</name>
        <dbReference type="ChEBI" id="CHEBI:30616"/>
    </ligand>
</feature>
<evidence type="ECO:0000313" key="13">
    <source>
        <dbReference type="Proteomes" id="UP000886890"/>
    </source>
</evidence>
<feature type="binding site" evidence="11">
    <location>
        <position position="224"/>
    </location>
    <ligand>
        <name>substrate</name>
    </ligand>
</feature>
<comment type="catalytic activity">
    <reaction evidence="1 11">
        <text>5-(2-hydroxyethyl)-4-methylthiazole + ATP = 4-methyl-5-(2-phosphooxyethyl)-thiazole + ADP + H(+)</text>
        <dbReference type="Rhea" id="RHEA:24212"/>
        <dbReference type="ChEBI" id="CHEBI:15378"/>
        <dbReference type="ChEBI" id="CHEBI:17957"/>
        <dbReference type="ChEBI" id="CHEBI:30616"/>
        <dbReference type="ChEBI" id="CHEBI:58296"/>
        <dbReference type="ChEBI" id="CHEBI:456216"/>
        <dbReference type="EC" id="2.7.1.50"/>
    </reaction>
</comment>
<protein>
    <recommendedName>
        <fullName evidence="11">Hydroxyethylthiazole kinase</fullName>
        <ecNumber evidence="11">2.7.1.50</ecNumber>
    </recommendedName>
    <alternativeName>
        <fullName evidence="11">4-methyl-5-beta-hydroxyethylthiazole kinase</fullName>
        <shortName evidence="11">TH kinase</shortName>
        <shortName evidence="11">Thz kinase</shortName>
    </alternativeName>
</protein>
<dbReference type="GO" id="GO:0000287">
    <property type="term" value="F:magnesium ion binding"/>
    <property type="evidence" value="ECO:0007669"/>
    <property type="project" value="UniProtKB-UniRule"/>
</dbReference>
<dbReference type="GO" id="GO:0005524">
    <property type="term" value="F:ATP binding"/>
    <property type="evidence" value="ECO:0007669"/>
    <property type="project" value="UniProtKB-UniRule"/>
</dbReference>
<dbReference type="CDD" id="cd01170">
    <property type="entry name" value="THZ_kinase"/>
    <property type="match status" value="1"/>
</dbReference>
<comment type="caution">
    <text evidence="12">The sequence shown here is derived from an EMBL/GenBank/DDBJ whole genome shotgun (WGS) entry which is preliminary data.</text>
</comment>
<dbReference type="SUPFAM" id="SSF53613">
    <property type="entry name" value="Ribokinase-like"/>
    <property type="match status" value="1"/>
</dbReference>
<evidence type="ECO:0000256" key="9">
    <source>
        <dbReference type="ARBA" id="ARBA00022842"/>
    </source>
</evidence>
<dbReference type="InterPro" id="IPR029056">
    <property type="entry name" value="Ribokinase-like"/>
</dbReference>
<evidence type="ECO:0000256" key="3">
    <source>
        <dbReference type="ARBA" id="ARBA00004868"/>
    </source>
</evidence>
<dbReference type="PRINTS" id="PR01099">
    <property type="entry name" value="HYETHTZKNASE"/>
</dbReference>
<evidence type="ECO:0000256" key="11">
    <source>
        <dbReference type="HAMAP-Rule" id="MF_00228"/>
    </source>
</evidence>